<dbReference type="PANTHER" id="PTHR32248">
    <property type="entry name" value="RNA POLYMERASE SIGMA-54 FACTOR"/>
    <property type="match status" value="1"/>
</dbReference>
<dbReference type="OrthoDB" id="9814402at2"/>
<dbReference type="Gene3D" id="1.10.10.1330">
    <property type="entry name" value="RNA polymerase sigma-54 factor, core-binding domain"/>
    <property type="match status" value="1"/>
</dbReference>
<accession>A0A2T8HSQ6</accession>
<proteinExistence type="inferred from homology"/>
<comment type="function">
    <text evidence="9">Sigma factors are initiation factors that promote the attachment of RNA polymerase to specific initiation sites and are then released.</text>
</comment>
<dbReference type="EMBL" id="QDKM01000005">
    <property type="protein sequence ID" value="PVH28480.1"/>
    <property type="molecule type" value="Genomic_DNA"/>
</dbReference>
<keyword evidence="4 9" id="KW-0548">Nucleotidyltransferase</keyword>
<evidence type="ECO:0000259" key="10">
    <source>
        <dbReference type="Pfam" id="PF04552"/>
    </source>
</evidence>
<organism evidence="12 13">
    <name type="scientific">Pararhodobacter oceanensis</name>
    <dbReference type="NCBI Taxonomy" id="2172121"/>
    <lineage>
        <taxon>Bacteria</taxon>
        <taxon>Pseudomonadati</taxon>
        <taxon>Pseudomonadota</taxon>
        <taxon>Alphaproteobacteria</taxon>
        <taxon>Rhodobacterales</taxon>
        <taxon>Paracoccaceae</taxon>
        <taxon>Pararhodobacter</taxon>
    </lineage>
</organism>
<comment type="caution">
    <text evidence="12">The sequence shown here is derived from an EMBL/GenBank/DDBJ whole genome shotgun (WGS) entry which is preliminary data.</text>
</comment>
<evidence type="ECO:0000256" key="6">
    <source>
        <dbReference type="ARBA" id="ARBA00023082"/>
    </source>
</evidence>
<dbReference type="GO" id="GO:0003677">
    <property type="term" value="F:DNA binding"/>
    <property type="evidence" value="ECO:0007669"/>
    <property type="project" value="UniProtKB-KW"/>
</dbReference>
<dbReference type="Gene3D" id="1.10.10.60">
    <property type="entry name" value="Homeodomain-like"/>
    <property type="match status" value="1"/>
</dbReference>
<sequence>MSLTPRLDLQLKQRLALTPQLRTRLAVLRMSPLELAEEVAREAARNPFLLHSPPAAPAPSDGMVAEQIAPALGFHEDLRLQLSRQDLPPKTAAAADFLIGELRDDGFLDVTLAELSTELALPLALLEDGLRALQACEPAGIGARTLPECLHLQLRAKGLGEEDATQTLAHLDGFGRRDWPALRKALSLPLPALKARATLLQSLTPRPVPETMAAPAQHLRADLRLERNSDGTLSILPERRAHPALHLDRAMVARASDDGFAPELLERARALIAALEQRGQTLSRIGDWLALNQARFFAEGPKGLTPCTRGDLAADLQLHPSTISRAVSGKAIDVDGRLWPLSVFFSSAIKGADGPVAAGAVKKRLAELIAGEPAGQPLSDESLVEKLNAEGVDIARRTVAKYRQGLRIPSSAVRRRLAKARRGADTGE</sequence>
<evidence type="ECO:0000256" key="8">
    <source>
        <dbReference type="ARBA" id="ARBA00023163"/>
    </source>
</evidence>
<dbReference type="InterPro" id="IPR007634">
    <property type="entry name" value="RNA_pol_sigma_54_DNA-bd"/>
</dbReference>
<keyword evidence="13" id="KW-1185">Reference proteome</keyword>
<dbReference type="PANTHER" id="PTHR32248:SF4">
    <property type="entry name" value="RNA POLYMERASE SIGMA-54 FACTOR"/>
    <property type="match status" value="1"/>
</dbReference>
<dbReference type="GO" id="GO:0000428">
    <property type="term" value="C:DNA-directed RNA polymerase complex"/>
    <property type="evidence" value="ECO:0007669"/>
    <property type="project" value="UniProtKB-KW"/>
</dbReference>
<evidence type="ECO:0000256" key="5">
    <source>
        <dbReference type="ARBA" id="ARBA00023015"/>
    </source>
</evidence>
<dbReference type="AlphaFoldDB" id="A0A2T8HSQ6"/>
<dbReference type="Proteomes" id="UP000245911">
    <property type="component" value="Unassembled WGS sequence"/>
</dbReference>
<dbReference type="GO" id="GO:0001216">
    <property type="term" value="F:DNA-binding transcription activator activity"/>
    <property type="evidence" value="ECO:0007669"/>
    <property type="project" value="InterPro"/>
</dbReference>
<evidence type="ECO:0000256" key="4">
    <source>
        <dbReference type="ARBA" id="ARBA00022695"/>
    </source>
</evidence>
<keyword evidence="6 9" id="KW-0731">Sigma factor</keyword>
<dbReference type="PROSITE" id="PS00718">
    <property type="entry name" value="SIGMA54_2"/>
    <property type="match status" value="1"/>
</dbReference>
<dbReference type="Pfam" id="PF00309">
    <property type="entry name" value="Sigma54_AID"/>
    <property type="match status" value="1"/>
</dbReference>
<feature type="domain" description="RNA polymerase sigma factor 54 core-binding" evidence="11">
    <location>
        <begin position="73"/>
        <end position="249"/>
    </location>
</feature>
<dbReference type="RefSeq" id="WP_116558932.1">
    <property type="nucleotide sequence ID" value="NZ_QDKM01000005.1"/>
</dbReference>
<dbReference type="GO" id="GO:0006352">
    <property type="term" value="P:DNA-templated transcription initiation"/>
    <property type="evidence" value="ECO:0007669"/>
    <property type="project" value="InterPro"/>
</dbReference>
<dbReference type="InterPro" id="IPR000394">
    <property type="entry name" value="RNA_pol_sigma_54"/>
</dbReference>
<keyword evidence="3 9" id="KW-0808">Transferase</keyword>
<reference evidence="12 13" key="1">
    <citation type="submission" date="2018-04" db="EMBL/GenBank/DDBJ databases">
        <title>Pararhodobacter oceanense sp. nov., isolated from marine intertidal sediment.</title>
        <authorList>
            <person name="Wang X.-L."/>
            <person name="Du Z.-J."/>
        </authorList>
    </citation>
    <scope>NUCLEOTIDE SEQUENCE [LARGE SCALE GENOMIC DNA]</scope>
    <source>
        <strain evidence="12 13">AM505</strain>
    </source>
</reference>
<dbReference type="GO" id="GO:0016987">
    <property type="term" value="F:sigma factor activity"/>
    <property type="evidence" value="ECO:0007669"/>
    <property type="project" value="UniProtKB-KW"/>
</dbReference>
<evidence type="ECO:0000256" key="1">
    <source>
        <dbReference type="ARBA" id="ARBA00008798"/>
    </source>
</evidence>
<keyword evidence="5 9" id="KW-0805">Transcription regulation</keyword>
<evidence type="ECO:0000256" key="3">
    <source>
        <dbReference type="ARBA" id="ARBA00022679"/>
    </source>
</evidence>
<dbReference type="PIRSF" id="PIRSF000774">
    <property type="entry name" value="RpoN"/>
    <property type="match status" value="1"/>
</dbReference>
<dbReference type="PRINTS" id="PR00045">
    <property type="entry name" value="SIGMA54FCT"/>
</dbReference>
<evidence type="ECO:0000256" key="9">
    <source>
        <dbReference type="PIRNR" id="PIRNR000774"/>
    </source>
</evidence>
<keyword evidence="8 9" id="KW-0804">Transcription</keyword>
<evidence type="ECO:0000256" key="7">
    <source>
        <dbReference type="ARBA" id="ARBA00023125"/>
    </source>
</evidence>
<comment type="similarity">
    <text evidence="1 9">Belongs to the sigma-54 factor family.</text>
</comment>
<protein>
    <recommendedName>
        <fullName evidence="9">RNA polymerase sigma-54 factor</fullName>
    </recommendedName>
</protein>
<evidence type="ECO:0000256" key="2">
    <source>
        <dbReference type="ARBA" id="ARBA00022478"/>
    </source>
</evidence>
<keyword evidence="7 9" id="KW-0238">DNA-binding</keyword>
<evidence type="ECO:0000313" key="12">
    <source>
        <dbReference type="EMBL" id="PVH28480.1"/>
    </source>
</evidence>
<evidence type="ECO:0000313" key="13">
    <source>
        <dbReference type="Proteomes" id="UP000245911"/>
    </source>
</evidence>
<gene>
    <name evidence="12" type="ORF">DDE20_12990</name>
</gene>
<dbReference type="InterPro" id="IPR038709">
    <property type="entry name" value="RpoN_core-bd_sf"/>
</dbReference>
<keyword evidence="2 9" id="KW-0240">DNA-directed RNA polymerase</keyword>
<dbReference type="GO" id="GO:0016779">
    <property type="term" value="F:nucleotidyltransferase activity"/>
    <property type="evidence" value="ECO:0007669"/>
    <property type="project" value="UniProtKB-KW"/>
</dbReference>
<dbReference type="Pfam" id="PF04552">
    <property type="entry name" value="Sigma54_DBD"/>
    <property type="match status" value="1"/>
</dbReference>
<dbReference type="Pfam" id="PF04963">
    <property type="entry name" value="Sigma54_CBD"/>
    <property type="match status" value="1"/>
</dbReference>
<feature type="domain" description="RNA polymerase sigma factor 54 DNA-binding" evidence="10">
    <location>
        <begin position="263"/>
        <end position="416"/>
    </location>
</feature>
<dbReference type="PROSITE" id="PS50044">
    <property type="entry name" value="SIGMA54_3"/>
    <property type="match status" value="1"/>
</dbReference>
<dbReference type="InterPro" id="IPR007046">
    <property type="entry name" value="RNA_pol_sigma_54_core-bd"/>
</dbReference>
<evidence type="ECO:0000259" key="11">
    <source>
        <dbReference type="Pfam" id="PF04963"/>
    </source>
</evidence>
<name>A0A2T8HSQ6_9RHOB</name>